<evidence type="ECO:0000259" key="5">
    <source>
        <dbReference type="PROSITE" id="PS50937"/>
    </source>
</evidence>
<comment type="caution">
    <text evidence="6">The sequence shown here is derived from an EMBL/GenBank/DDBJ whole genome shotgun (WGS) entry which is preliminary data.</text>
</comment>
<keyword evidence="4" id="KW-0804">Transcription</keyword>
<evidence type="ECO:0000256" key="2">
    <source>
        <dbReference type="ARBA" id="ARBA00023015"/>
    </source>
</evidence>
<dbReference type="InterPro" id="IPR047057">
    <property type="entry name" value="MerR_fam"/>
</dbReference>
<evidence type="ECO:0000313" key="7">
    <source>
        <dbReference type="Proteomes" id="UP000238220"/>
    </source>
</evidence>
<proteinExistence type="predicted"/>
<evidence type="ECO:0000256" key="1">
    <source>
        <dbReference type="ARBA" id="ARBA00022491"/>
    </source>
</evidence>
<name>A0A2S5TGG8_9GAMM</name>
<accession>A0A2S5TGG8</accession>
<dbReference type="SUPFAM" id="SSF46955">
    <property type="entry name" value="Putative DNA-binding domain"/>
    <property type="match status" value="1"/>
</dbReference>
<feature type="domain" description="HTH merR-type" evidence="5">
    <location>
        <begin position="15"/>
        <end position="84"/>
    </location>
</feature>
<keyword evidence="3" id="KW-0238">DNA-binding</keyword>
<keyword evidence="7" id="KW-1185">Reference proteome</keyword>
<dbReference type="Proteomes" id="UP000238220">
    <property type="component" value="Unassembled WGS sequence"/>
</dbReference>
<dbReference type="Gene3D" id="1.10.1660.10">
    <property type="match status" value="1"/>
</dbReference>
<protein>
    <recommendedName>
        <fullName evidence="5">HTH merR-type domain-containing protein</fullName>
    </recommendedName>
</protein>
<dbReference type="GO" id="GO:0003677">
    <property type="term" value="F:DNA binding"/>
    <property type="evidence" value="ECO:0007669"/>
    <property type="project" value="UniProtKB-KW"/>
</dbReference>
<organism evidence="6 7">
    <name type="scientific">Solimonas fluminis</name>
    <dbReference type="NCBI Taxonomy" id="2086571"/>
    <lineage>
        <taxon>Bacteria</taxon>
        <taxon>Pseudomonadati</taxon>
        <taxon>Pseudomonadota</taxon>
        <taxon>Gammaproteobacteria</taxon>
        <taxon>Nevskiales</taxon>
        <taxon>Nevskiaceae</taxon>
        <taxon>Solimonas</taxon>
    </lineage>
</organism>
<dbReference type="PANTHER" id="PTHR30204:SF69">
    <property type="entry name" value="MERR-FAMILY TRANSCRIPTIONAL REGULATOR"/>
    <property type="match status" value="1"/>
</dbReference>
<keyword evidence="1" id="KW-0678">Repressor</keyword>
<dbReference type="PANTHER" id="PTHR30204">
    <property type="entry name" value="REDOX-CYCLING DRUG-SENSING TRANSCRIPTIONAL ACTIVATOR SOXR"/>
    <property type="match status" value="1"/>
</dbReference>
<dbReference type="PROSITE" id="PS50937">
    <property type="entry name" value="HTH_MERR_2"/>
    <property type="match status" value="1"/>
</dbReference>
<dbReference type="InterPro" id="IPR009061">
    <property type="entry name" value="DNA-bd_dom_put_sf"/>
</dbReference>
<dbReference type="SMART" id="SM00422">
    <property type="entry name" value="HTH_MERR"/>
    <property type="match status" value="1"/>
</dbReference>
<dbReference type="RefSeq" id="WP_104230502.1">
    <property type="nucleotide sequence ID" value="NZ_PSNW01000005.1"/>
</dbReference>
<evidence type="ECO:0000256" key="3">
    <source>
        <dbReference type="ARBA" id="ARBA00023125"/>
    </source>
</evidence>
<evidence type="ECO:0000256" key="4">
    <source>
        <dbReference type="ARBA" id="ARBA00023163"/>
    </source>
</evidence>
<dbReference type="AlphaFoldDB" id="A0A2S5TGG8"/>
<dbReference type="OrthoDB" id="9800334at2"/>
<evidence type="ECO:0000313" key="6">
    <source>
        <dbReference type="EMBL" id="PPE74037.1"/>
    </source>
</evidence>
<dbReference type="CDD" id="cd01104">
    <property type="entry name" value="HTH_MlrA-CarA"/>
    <property type="match status" value="1"/>
</dbReference>
<dbReference type="EMBL" id="PSNW01000005">
    <property type="protein sequence ID" value="PPE74037.1"/>
    <property type="molecule type" value="Genomic_DNA"/>
</dbReference>
<dbReference type="GO" id="GO:0003700">
    <property type="term" value="F:DNA-binding transcription factor activity"/>
    <property type="evidence" value="ECO:0007669"/>
    <property type="project" value="InterPro"/>
</dbReference>
<sequence>MKSTDPQPAAAREDAYRIAAVSRLTGMPIPTIRMWERRYGVVAPARSTGNGRLYSRSDIDRLVLLKAAVDAGHAIGTIASLSDDQIRARLGGAMHRLPPQARSSCRIGVEGAALLDRLRQAWSARTDIQLSAASASPDSPGEEGLDALIVEIATLAPPALKALRQLRSAVRPGLTVVVYGFGTRQALARLDEEGVLAVGMPADPAHLARICLLGVAYAESPRGGIEQMLLQPAGPRRYDAQFLAAIARRPGAMRCECPSHLSDLLVKLNAFEQYSLECESAELADASVHALLYSAAAHCREVLEHALERVLAHEGVQPPPAPLRQGGADPA</sequence>
<reference evidence="6 7" key="1">
    <citation type="submission" date="2018-02" db="EMBL/GenBank/DDBJ databases">
        <title>Genome sequencing of Solimonas sp. HR-BB.</title>
        <authorList>
            <person name="Lee Y."/>
            <person name="Jeon C.O."/>
        </authorList>
    </citation>
    <scope>NUCLEOTIDE SEQUENCE [LARGE SCALE GENOMIC DNA]</scope>
    <source>
        <strain evidence="6 7">HR-BB</strain>
    </source>
</reference>
<dbReference type="Pfam" id="PF13411">
    <property type="entry name" value="MerR_1"/>
    <property type="match status" value="1"/>
</dbReference>
<keyword evidence="2" id="KW-0805">Transcription regulation</keyword>
<gene>
    <name evidence="6" type="ORF">C3942_11655</name>
</gene>
<dbReference type="InterPro" id="IPR000551">
    <property type="entry name" value="MerR-type_HTH_dom"/>
</dbReference>